<dbReference type="PANTHER" id="PTHR33116">
    <property type="entry name" value="REVERSE TRANSCRIPTASE ZINC-BINDING DOMAIN-CONTAINING PROTEIN-RELATED-RELATED"/>
    <property type="match status" value="1"/>
</dbReference>
<proteinExistence type="predicted"/>
<protein>
    <submittedName>
        <fullName evidence="1">Uncharacterized protein</fullName>
    </submittedName>
</protein>
<dbReference type="EMBL" id="JANJYI010000002">
    <property type="protein sequence ID" value="KAK2658796.1"/>
    <property type="molecule type" value="Genomic_DNA"/>
</dbReference>
<evidence type="ECO:0000313" key="1">
    <source>
        <dbReference type="EMBL" id="KAK2658796.1"/>
    </source>
</evidence>
<accession>A0AAE0CPL4</accession>
<reference evidence="1" key="1">
    <citation type="journal article" date="2023" name="Plant J.">
        <title>Genome sequences and population genomics provide insights into the demographic history, inbreeding, and mutation load of two 'living fossil' tree species of Dipteronia.</title>
        <authorList>
            <person name="Feng Y."/>
            <person name="Comes H.P."/>
            <person name="Chen J."/>
            <person name="Zhu S."/>
            <person name="Lu R."/>
            <person name="Zhang X."/>
            <person name="Li P."/>
            <person name="Qiu J."/>
            <person name="Olsen K.M."/>
            <person name="Qiu Y."/>
        </authorList>
    </citation>
    <scope>NUCLEOTIDE SEQUENCE</scope>
    <source>
        <strain evidence="1">KIB01</strain>
    </source>
</reference>
<evidence type="ECO:0000313" key="2">
    <source>
        <dbReference type="Proteomes" id="UP001280121"/>
    </source>
</evidence>
<gene>
    <name evidence="1" type="ORF">Ddye_005329</name>
</gene>
<sequence>MAESTVLSLGKEILIKAIVQSIPTYSMTLFHLPKGFVTNLDRLCAHFWWGSTSDNRKLYLGAWSKLCQSKDCGGMGFRDLIVFNQALLAKQCWRLIHNPMSLVARVLKQCYFSETSVLRAFGGSSCSFMWKSILWGHKIIESGDDATVADLKLPSGLWNESLIRQSFLHEDASLILSILCSSQFFADVVFWHYEKYELLRFYEDMQEGSPVDRDRAPSCCLLAGLEETVWCISLQ</sequence>
<dbReference type="PANTHER" id="PTHR33116:SF86">
    <property type="entry name" value="REVERSE TRANSCRIPTASE DOMAIN-CONTAINING PROTEIN"/>
    <property type="match status" value="1"/>
</dbReference>
<dbReference type="Proteomes" id="UP001280121">
    <property type="component" value="Unassembled WGS sequence"/>
</dbReference>
<dbReference type="AlphaFoldDB" id="A0AAE0CPL4"/>
<keyword evidence="2" id="KW-1185">Reference proteome</keyword>
<comment type="caution">
    <text evidence="1">The sequence shown here is derived from an EMBL/GenBank/DDBJ whole genome shotgun (WGS) entry which is preliminary data.</text>
</comment>
<name>A0AAE0CPL4_9ROSI</name>
<organism evidence="1 2">
    <name type="scientific">Dipteronia dyeriana</name>
    <dbReference type="NCBI Taxonomy" id="168575"/>
    <lineage>
        <taxon>Eukaryota</taxon>
        <taxon>Viridiplantae</taxon>
        <taxon>Streptophyta</taxon>
        <taxon>Embryophyta</taxon>
        <taxon>Tracheophyta</taxon>
        <taxon>Spermatophyta</taxon>
        <taxon>Magnoliopsida</taxon>
        <taxon>eudicotyledons</taxon>
        <taxon>Gunneridae</taxon>
        <taxon>Pentapetalae</taxon>
        <taxon>rosids</taxon>
        <taxon>malvids</taxon>
        <taxon>Sapindales</taxon>
        <taxon>Sapindaceae</taxon>
        <taxon>Hippocastanoideae</taxon>
        <taxon>Acereae</taxon>
        <taxon>Dipteronia</taxon>
    </lineage>
</organism>